<dbReference type="Pfam" id="PF00057">
    <property type="entry name" value="Ldl_recept_a"/>
    <property type="match status" value="1"/>
</dbReference>
<keyword evidence="1 2" id="KW-1015">Disulfide bond</keyword>
<feature type="chain" id="PRO_5004372336" evidence="3">
    <location>
        <begin position="19"/>
        <end position="399"/>
    </location>
</feature>
<proteinExistence type="evidence at transcript level"/>
<feature type="disulfide bond" evidence="2">
    <location>
        <begin position="232"/>
        <end position="247"/>
    </location>
</feature>
<dbReference type="PRINTS" id="PR00261">
    <property type="entry name" value="LDLRECEPTOR"/>
</dbReference>
<evidence type="ECO:0000256" key="1">
    <source>
        <dbReference type="ARBA" id="ARBA00023157"/>
    </source>
</evidence>
<dbReference type="InterPro" id="IPR023415">
    <property type="entry name" value="LDLR_class-A_CS"/>
</dbReference>
<sequence>MWRLILLLLAVQTKGTEWENLDNMKESFSMVKKFGDEVMTSADTYLNKIVIDLKKFIYNIDSDQMVVSLTNLPQEPDCQASFNIESFKNSFSIQLEQIDLELSRMLHIWYEKCDNVEYSLTSYESLANSHFYACKFKGSDCTESTQNWLNNKLNSLLCEVTSECHNHTISKRNIFFQDCEDGQLRCPDGSCIDRISFDYGLVKCPTHECFGKYDCNPRDSMVVECVDNEQVCDGKVDCRNGNDEEGCIPHKSEEPEVVCSENPGEYLCSNKICVGLSVVCDGKDDCGDGSDEGGRCGLGSCDDACAESGGKCFRGPKGPICLTHCPLGTFEFSSECLNRDEMIKKPMEELADDMPNLMRRLQNRYYTLRRKAEEIITHYITKAARCRSKYYSSLNYPFR</sequence>
<dbReference type="SMART" id="SM00192">
    <property type="entry name" value="LDLa"/>
    <property type="match status" value="2"/>
</dbReference>
<dbReference type="Gene3D" id="4.10.400.10">
    <property type="entry name" value="Low-density Lipoprotein Receptor"/>
    <property type="match status" value="1"/>
</dbReference>
<dbReference type="CDD" id="cd00112">
    <property type="entry name" value="LDLa"/>
    <property type="match status" value="2"/>
</dbReference>
<dbReference type="AlphaFoldDB" id="R4WED7"/>
<dbReference type="EMBL" id="AK418312">
    <property type="protein sequence ID" value="BAN21519.1"/>
    <property type="molecule type" value="mRNA"/>
</dbReference>
<keyword evidence="3" id="KW-0732">Signal</keyword>
<organism evidence="4">
    <name type="scientific">Riptortus pedestris</name>
    <name type="common">Bean bug</name>
    <dbReference type="NCBI Taxonomy" id="329032"/>
    <lineage>
        <taxon>Eukaryota</taxon>
        <taxon>Metazoa</taxon>
        <taxon>Ecdysozoa</taxon>
        <taxon>Arthropoda</taxon>
        <taxon>Hexapoda</taxon>
        <taxon>Insecta</taxon>
        <taxon>Pterygota</taxon>
        <taxon>Neoptera</taxon>
        <taxon>Paraneoptera</taxon>
        <taxon>Hemiptera</taxon>
        <taxon>Heteroptera</taxon>
        <taxon>Panheteroptera</taxon>
        <taxon>Pentatomomorpha</taxon>
        <taxon>Coreoidea</taxon>
        <taxon>Alydidae</taxon>
        <taxon>Riptortus</taxon>
    </lineage>
</organism>
<name>R4WED7_RIPPE</name>
<accession>R4WED7</accession>
<protein>
    <submittedName>
        <fullName evidence="4">Unkown protein</fullName>
    </submittedName>
</protein>
<dbReference type="PROSITE" id="PS50068">
    <property type="entry name" value="LDLRA_2"/>
    <property type="match status" value="2"/>
</dbReference>
<evidence type="ECO:0000256" key="3">
    <source>
        <dbReference type="SAM" id="SignalP"/>
    </source>
</evidence>
<dbReference type="InterPro" id="IPR002172">
    <property type="entry name" value="LDrepeatLR_classA_rpt"/>
</dbReference>
<evidence type="ECO:0000313" key="4">
    <source>
        <dbReference type="EMBL" id="BAN21519.1"/>
    </source>
</evidence>
<evidence type="ECO:0000256" key="2">
    <source>
        <dbReference type="PROSITE-ProRule" id="PRU00124"/>
    </source>
</evidence>
<feature type="non-terminal residue" evidence="4">
    <location>
        <position position="399"/>
    </location>
</feature>
<feature type="disulfide bond" evidence="2">
    <location>
        <begin position="268"/>
        <end position="286"/>
    </location>
</feature>
<feature type="signal peptide" evidence="3">
    <location>
        <begin position="1"/>
        <end position="18"/>
    </location>
</feature>
<reference evidence="4" key="1">
    <citation type="journal article" date="2013" name="PLoS ONE">
        <title>Gene expression in gut symbiotic organ of stinkbug affected by extracellular bacterial symbiont.</title>
        <authorList>
            <person name="Futahashi R."/>
            <person name="Tanaka K."/>
            <person name="Tanahashi M."/>
            <person name="Nikoh N."/>
            <person name="Kikuchi Y."/>
            <person name="Lee B.L."/>
            <person name="Fukatsu T."/>
        </authorList>
    </citation>
    <scope>NUCLEOTIDE SEQUENCE</scope>
    <source>
        <tissue evidence="4">Midgut</tissue>
    </source>
</reference>
<dbReference type="PROSITE" id="PS01209">
    <property type="entry name" value="LDLRA_1"/>
    <property type="match status" value="1"/>
</dbReference>
<dbReference type="SUPFAM" id="SSF57424">
    <property type="entry name" value="LDL receptor-like module"/>
    <property type="match status" value="1"/>
</dbReference>
<comment type="caution">
    <text evidence="2">Lacks conserved residue(s) required for the propagation of feature annotation.</text>
</comment>
<dbReference type="InterPro" id="IPR036055">
    <property type="entry name" value="LDL_receptor-like_sf"/>
</dbReference>